<dbReference type="PANTHER" id="PTHR42830">
    <property type="entry name" value="OSMOTICALLY INDUCIBLE FAMILY PROTEIN"/>
    <property type="match status" value="1"/>
</dbReference>
<dbReference type="Gene3D" id="3.30.300.20">
    <property type="match status" value="1"/>
</dbReference>
<organism evidence="1 2">
    <name type="scientific">Parvibium lacunae</name>
    <dbReference type="NCBI Taxonomy" id="1888893"/>
    <lineage>
        <taxon>Bacteria</taxon>
        <taxon>Pseudomonadati</taxon>
        <taxon>Pseudomonadota</taxon>
        <taxon>Betaproteobacteria</taxon>
        <taxon>Burkholderiales</taxon>
        <taxon>Alcaligenaceae</taxon>
        <taxon>Parvibium</taxon>
    </lineage>
</organism>
<evidence type="ECO:0000313" key="2">
    <source>
        <dbReference type="Proteomes" id="UP000252357"/>
    </source>
</evidence>
<dbReference type="GO" id="GO:0004601">
    <property type="term" value="F:peroxidase activity"/>
    <property type="evidence" value="ECO:0007669"/>
    <property type="project" value="InterPro"/>
</dbReference>
<dbReference type="PANTHER" id="PTHR42830:SF1">
    <property type="entry name" value="OSMOTICALLY INDUCIBLE FAMILY PROTEIN"/>
    <property type="match status" value="1"/>
</dbReference>
<comment type="caution">
    <text evidence="1">The sequence shown here is derived from an EMBL/GenBank/DDBJ whole genome shotgun (WGS) entry which is preliminary data.</text>
</comment>
<reference evidence="1 2" key="1">
    <citation type="journal article" date="2018" name="Int. J. Syst. Evol. Microbiol.">
        <title>Parvibium lacunae gen. nov., sp. nov., a new member of the family Alcaligenaceae isolated from a freshwater pond.</title>
        <authorList>
            <person name="Chen W.M."/>
            <person name="Xie P.B."/>
            <person name="Hsu M.Y."/>
            <person name="Sheu S.Y."/>
        </authorList>
    </citation>
    <scope>NUCLEOTIDE SEQUENCE [LARGE SCALE GENOMIC DNA]</scope>
    <source>
        <strain evidence="1 2">KMB9</strain>
    </source>
</reference>
<sequence length="146" mass="15326">MKRSGQAVWQGDGLTGKGNLTTQSGVFKAQPYSFNTRFKSEDGLAGTNPEELIAVAHAGCFTMALSFMLAGAGYVADELQTEAQVELQQQNGQFTISAITLNLQATIPGISDSEFQEIAHTAKANCPVSKALAATPMTLNASLRGG</sequence>
<dbReference type="GO" id="GO:0006979">
    <property type="term" value="P:response to oxidative stress"/>
    <property type="evidence" value="ECO:0007669"/>
    <property type="project" value="InterPro"/>
</dbReference>
<dbReference type="SUPFAM" id="SSF82784">
    <property type="entry name" value="OsmC-like"/>
    <property type="match status" value="1"/>
</dbReference>
<dbReference type="InterPro" id="IPR015946">
    <property type="entry name" value="KH_dom-like_a/b"/>
</dbReference>
<proteinExistence type="predicted"/>
<dbReference type="Pfam" id="PF02566">
    <property type="entry name" value="OsmC"/>
    <property type="match status" value="1"/>
</dbReference>
<protein>
    <submittedName>
        <fullName evidence="1">OsmC family peroxiredoxin</fullName>
    </submittedName>
</protein>
<dbReference type="InterPro" id="IPR003718">
    <property type="entry name" value="OsmC/Ohr_fam"/>
</dbReference>
<dbReference type="EMBL" id="QPGB01000004">
    <property type="protein sequence ID" value="RCS56968.1"/>
    <property type="molecule type" value="Genomic_DNA"/>
</dbReference>
<evidence type="ECO:0000313" key="1">
    <source>
        <dbReference type="EMBL" id="RCS56968.1"/>
    </source>
</evidence>
<dbReference type="InterPro" id="IPR019904">
    <property type="entry name" value="Peroxiredoxin_OsmC"/>
</dbReference>
<dbReference type="InterPro" id="IPR052707">
    <property type="entry name" value="OsmC_Ohr_Peroxiredoxin"/>
</dbReference>
<dbReference type="NCBIfam" id="TIGR03562">
    <property type="entry name" value="osmo_induc_OsmC"/>
    <property type="match status" value="1"/>
</dbReference>
<gene>
    <name evidence="1" type="ORF">DU000_09155</name>
</gene>
<accession>A0A368L073</accession>
<keyword evidence="2" id="KW-1185">Reference proteome</keyword>
<dbReference type="OrthoDB" id="9807532at2"/>
<dbReference type="Proteomes" id="UP000252357">
    <property type="component" value="Unassembled WGS sequence"/>
</dbReference>
<dbReference type="RefSeq" id="WP_114403110.1">
    <property type="nucleotide sequence ID" value="NZ_QPGB01000004.1"/>
</dbReference>
<dbReference type="InterPro" id="IPR036102">
    <property type="entry name" value="OsmC/Ohrsf"/>
</dbReference>
<dbReference type="AlphaFoldDB" id="A0A368L073"/>
<name>A0A368L073_9BURK</name>